<name>A0A9K3NUJ0_HELAN</name>
<dbReference type="EMBL" id="MNCJ02000319">
    <property type="protein sequence ID" value="KAF5811823.1"/>
    <property type="molecule type" value="Genomic_DNA"/>
</dbReference>
<reference evidence="2" key="1">
    <citation type="journal article" date="2017" name="Nature">
        <title>The sunflower genome provides insights into oil metabolism, flowering and Asterid evolution.</title>
        <authorList>
            <person name="Badouin H."/>
            <person name="Gouzy J."/>
            <person name="Grassa C.J."/>
            <person name="Murat F."/>
            <person name="Staton S.E."/>
            <person name="Cottret L."/>
            <person name="Lelandais-Briere C."/>
            <person name="Owens G.L."/>
            <person name="Carrere S."/>
            <person name="Mayjonade B."/>
            <person name="Legrand L."/>
            <person name="Gill N."/>
            <person name="Kane N.C."/>
            <person name="Bowers J.E."/>
            <person name="Hubner S."/>
            <person name="Bellec A."/>
            <person name="Berard A."/>
            <person name="Berges H."/>
            <person name="Blanchet N."/>
            <person name="Boniface M.C."/>
            <person name="Brunel D."/>
            <person name="Catrice O."/>
            <person name="Chaidir N."/>
            <person name="Claudel C."/>
            <person name="Donnadieu C."/>
            <person name="Faraut T."/>
            <person name="Fievet G."/>
            <person name="Helmstetter N."/>
            <person name="King M."/>
            <person name="Knapp S.J."/>
            <person name="Lai Z."/>
            <person name="Le Paslier M.C."/>
            <person name="Lippi Y."/>
            <person name="Lorenzon L."/>
            <person name="Mandel J.R."/>
            <person name="Marage G."/>
            <person name="Marchand G."/>
            <person name="Marquand E."/>
            <person name="Bret-Mestries E."/>
            <person name="Morien E."/>
            <person name="Nambeesan S."/>
            <person name="Nguyen T."/>
            <person name="Pegot-Espagnet P."/>
            <person name="Pouilly N."/>
            <person name="Raftis F."/>
            <person name="Sallet E."/>
            <person name="Schiex T."/>
            <person name="Thomas J."/>
            <person name="Vandecasteele C."/>
            <person name="Vares D."/>
            <person name="Vear F."/>
            <person name="Vautrin S."/>
            <person name="Crespi M."/>
            <person name="Mangin B."/>
            <person name="Burke J.M."/>
            <person name="Salse J."/>
            <person name="Munos S."/>
            <person name="Vincourt P."/>
            <person name="Rieseberg L.H."/>
            <person name="Langlade N.B."/>
        </authorList>
    </citation>
    <scope>NUCLEOTIDE SEQUENCE</scope>
    <source>
        <tissue evidence="2">Leaves</tissue>
    </source>
</reference>
<evidence type="ECO:0000256" key="1">
    <source>
        <dbReference type="SAM" id="MobiDB-lite"/>
    </source>
</evidence>
<reference evidence="2" key="2">
    <citation type="submission" date="2020-06" db="EMBL/GenBank/DDBJ databases">
        <title>Helianthus annuus Genome sequencing and assembly Release 2.</title>
        <authorList>
            <person name="Gouzy J."/>
            <person name="Langlade N."/>
            <person name="Munos S."/>
        </authorList>
    </citation>
    <scope>NUCLEOTIDE SEQUENCE</scope>
    <source>
        <tissue evidence="2">Leaves</tissue>
    </source>
</reference>
<keyword evidence="3" id="KW-1185">Reference proteome</keyword>
<protein>
    <submittedName>
        <fullName evidence="2">Uncharacterized protein</fullName>
    </submittedName>
</protein>
<comment type="caution">
    <text evidence="2">The sequence shown here is derived from an EMBL/GenBank/DDBJ whole genome shotgun (WGS) entry which is preliminary data.</text>
</comment>
<dbReference type="Gramene" id="mRNA:HanXRQr2_Chr04g0185861">
    <property type="protein sequence ID" value="mRNA:HanXRQr2_Chr04g0185861"/>
    <property type="gene ID" value="HanXRQr2_Chr04g0185861"/>
</dbReference>
<accession>A0A9K3NUJ0</accession>
<gene>
    <name evidence="2" type="ORF">HanXRQr2_Chr04g0185861</name>
</gene>
<evidence type="ECO:0000313" key="3">
    <source>
        <dbReference type="Proteomes" id="UP000215914"/>
    </source>
</evidence>
<sequence>MDLGGERPVLSDCGEPILPSRRSGGWCGGPAPVLAGPHTH</sequence>
<organism evidence="2 3">
    <name type="scientific">Helianthus annuus</name>
    <name type="common">Common sunflower</name>
    <dbReference type="NCBI Taxonomy" id="4232"/>
    <lineage>
        <taxon>Eukaryota</taxon>
        <taxon>Viridiplantae</taxon>
        <taxon>Streptophyta</taxon>
        <taxon>Embryophyta</taxon>
        <taxon>Tracheophyta</taxon>
        <taxon>Spermatophyta</taxon>
        <taxon>Magnoliopsida</taxon>
        <taxon>eudicotyledons</taxon>
        <taxon>Gunneridae</taxon>
        <taxon>Pentapetalae</taxon>
        <taxon>asterids</taxon>
        <taxon>campanulids</taxon>
        <taxon>Asterales</taxon>
        <taxon>Asteraceae</taxon>
        <taxon>Asteroideae</taxon>
        <taxon>Heliantheae alliance</taxon>
        <taxon>Heliantheae</taxon>
        <taxon>Helianthus</taxon>
    </lineage>
</organism>
<dbReference type="Proteomes" id="UP000215914">
    <property type="component" value="Unassembled WGS sequence"/>
</dbReference>
<evidence type="ECO:0000313" key="2">
    <source>
        <dbReference type="EMBL" id="KAF5811823.1"/>
    </source>
</evidence>
<proteinExistence type="predicted"/>
<dbReference type="AlphaFoldDB" id="A0A9K3NUJ0"/>
<feature type="region of interest" description="Disordered" evidence="1">
    <location>
        <begin position="21"/>
        <end position="40"/>
    </location>
</feature>